<organism evidence="2 3">
    <name type="scientific">Marinobacter qingdaonensis</name>
    <dbReference type="NCBI Taxonomy" id="3108486"/>
    <lineage>
        <taxon>Bacteria</taxon>
        <taxon>Pseudomonadati</taxon>
        <taxon>Pseudomonadota</taxon>
        <taxon>Gammaproteobacteria</taxon>
        <taxon>Pseudomonadales</taxon>
        <taxon>Marinobacteraceae</taxon>
        <taxon>Marinobacter</taxon>
    </lineage>
</organism>
<dbReference type="PANTHER" id="PTHR36698">
    <property type="entry name" value="BLL5892 PROTEIN"/>
    <property type="match status" value="1"/>
</dbReference>
<evidence type="ECO:0000313" key="2">
    <source>
        <dbReference type="EMBL" id="MEA1082187.1"/>
    </source>
</evidence>
<proteinExistence type="predicted"/>
<dbReference type="RefSeq" id="WP_322856619.1">
    <property type="nucleotide sequence ID" value="NZ_JAYDCJ010000003.1"/>
</dbReference>
<dbReference type="Pfam" id="PF02470">
    <property type="entry name" value="MlaD"/>
    <property type="match status" value="1"/>
</dbReference>
<dbReference type="Proteomes" id="UP001305746">
    <property type="component" value="Unassembled WGS sequence"/>
</dbReference>
<keyword evidence="3" id="KW-1185">Reference proteome</keyword>
<evidence type="ECO:0000313" key="3">
    <source>
        <dbReference type="Proteomes" id="UP001305746"/>
    </source>
</evidence>
<dbReference type="EMBL" id="JAYDCJ010000003">
    <property type="protein sequence ID" value="MEA1082187.1"/>
    <property type="molecule type" value="Genomic_DNA"/>
</dbReference>
<feature type="domain" description="Mce/MlaD" evidence="1">
    <location>
        <begin position="48"/>
        <end position="115"/>
    </location>
</feature>
<dbReference type="InterPro" id="IPR003399">
    <property type="entry name" value="Mce/MlaD"/>
</dbReference>
<gene>
    <name evidence="2" type="ORF">U5822_16050</name>
</gene>
<sequence length="312" mass="34008">MEPKAHHIIIGLFTLLAFAAALLFALWLAKSSADRNWSFYQIGFNHPVSGLSKGNPVLYSGVQVGDVVDLHLDPRDPSHVRVLIRVDQDIPIRENTRAGLVLANITGSMSIQFTGGTLDSPILEGSMEDPPLIMARRSAFDNLMANGQDLLQQADALLTNANRMFSQQNTDNLSSILTTTREAVEALMAQRAEFSQLLTRLDTAGQRAAEASVKVAQVSDTVNTLLTNDGQAALASLEQTLTTIQATAARIDRLTRENEGAMDSGLQGMGELAPALRELRSTLRNLNQFTRRLGEDPTRTIWGGETIKELSQ</sequence>
<comment type="caution">
    <text evidence="2">The sequence shown here is derived from an EMBL/GenBank/DDBJ whole genome shotgun (WGS) entry which is preliminary data.</text>
</comment>
<reference evidence="2 3" key="1">
    <citation type="submission" date="2023-12" db="EMBL/GenBank/DDBJ databases">
        <title>Marinobacter qingdaonensis sp. nov., isolated from the intertidal sediment of Qingdao, PR China.</title>
        <authorList>
            <person name="Li Y."/>
        </authorList>
    </citation>
    <scope>NUCLEOTIDE SEQUENCE [LARGE SCALE GENOMIC DNA]</scope>
    <source>
        <strain evidence="2 3">ASW11-75</strain>
    </source>
</reference>
<accession>A0ABU5P2Q2</accession>
<protein>
    <submittedName>
        <fullName evidence="2">MlaD family protein</fullName>
    </submittedName>
</protein>
<dbReference type="PANTHER" id="PTHR36698:SF2">
    <property type="entry name" value="MCE_MLAD DOMAIN-CONTAINING PROTEIN"/>
    <property type="match status" value="1"/>
</dbReference>
<name>A0ABU5P2Q2_9GAMM</name>
<evidence type="ECO:0000259" key="1">
    <source>
        <dbReference type="Pfam" id="PF02470"/>
    </source>
</evidence>